<dbReference type="InterPro" id="IPR029063">
    <property type="entry name" value="SAM-dependent_MTases_sf"/>
</dbReference>
<dbReference type="Proteomes" id="UP001501612">
    <property type="component" value="Unassembled WGS sequence"/>
</dbReference>
<accession>A0ABP5A8A5</accession>
<dbReference type="Pfam" id="PF02086">
    <property type="entry name" value="MethyltransfD12"/>
    <property type="match status" value="2"/>
</dbReference>
<dbReference type="SUPFAM" id="SSF53335">
    <property type="entry name" value="S-adenosyl-L-methionine-dependent methyltransferases"/>
    <property type="match status" value="1"/>
</dbReference>
<dbReference type="InterPro" id="IPR012327">
    <property type="entry name" value="MeTrfase_D12"/>
</dbReference>
<dbReference type="RefSeq" id="WP_344002137.1">
    <property type="nucleotide sequence ID" value="NZ_BAAAMY010000001.1"/>
</dbReference>
<proteinExistence type="predicted"/>
<protein>
    <submittedName>
        <fullName evidence="4">DNA adenine methylase</fullName>
    </submittedName>
</protein>
<dbReference type="Gene3D" id="3.40.50.150">
    <property type="entry name" value="Vaccinia Virus protein VP39"/>
    <property type="match status" value="1"/>
</dbReference>
<evidence type="ECO:0000256" key="3">
    <source>
        <dbReference type="ARBA" id="ARBA00022691"/>
    </source>
</evidence>
<reference evidence="5" key="1">
    <citation type="journal article" date="2019" name="Int. J. Syst. Evol. Microbiol.">
        <title>The Global Catalogue of Microorganisms (GCM) 10K type strain sequencing project: providing services to taxonomists for standard genome sequencing and annotation.</title>
        <authorList>
            <consortium name="The Broad Institute Genomics Platform"/>
            <consortium name="The Broad Institute Genome Sequencing Center for Infectious Disease"/>
            <person name="Wu L."/>
            <person name="Ma J."/>
        </authorList>
    </citation>
    <scope>NUCLEOTIDE SEQUENCE [LARGE SCALE GENOMIC DNA]</scope>
    <source>
        <strain evidence="5">JCM 14046</strain>
    </source>
</reference>
<name>A0ABP5A8A5_9ACTN</name>
<evidence type="ECO:0000313" key="4">
    <source>
        <dbReference type="EMBL" id="GAA1904060.1"/>
    </source>
</evidence>
<evidence type="ECO:0000313" key="5">
    <source>
        <dbReference type="Proteomes" id="UP001501612"/>
    </source>
</evidence>
<gene>
    <name evidence="4" type="ORF">GCM10009737_00940</name>
</gene>
<keyword evidence="5" id="KW-1185">Reference proteome</keyword>
<sequence>MTDSFRPIHYLGNKSRILDQIEDAVARLVGERTGSVVDLFAGSGVVSRRLARHRPVHSVDVQEYSSVLARAQSRPHAFTPGAREALLTDAAKFAAEILDGAVGDLADLEDAAGEFDPALAAAVMERGSIAAWSASGGHQREPVDELDRLLSEAAKALTDHPAAAMSRYYGGVYFGYRQAAWLDALMRARTSLPSAARDTATAAVLGTASELTNSVGNHFAQPLRVTASDGTLKTGPLRAAVKRRRRDAMTTFNELLLRWSGLEPTPFAVRTVRSDFRDVVAELPADVRVVYADPPYTRDHYSRFYHVLETLALGDDPGLSTSTIGGVTLPSRGLYRERRHQSPFSIISEAPGALDLICTALAERDVALLLSYSPVPDSSKPRDRVMTMDTVLEVVGASFAQVEVSTPDQISHSKFNAAHLNAEVTQGAEVLISAWS</sequence>
<dbReference type="GO" id="GO:0032259">
    <property type="term" value="P:methylation"/>
    <property type="evidence" value="ECO:0007669"/>
    <property type="project" value="UniProtKB-KW"/>
</dbReference>
<evidence type="ECO:0000256" key="2">
    <source>
        <dbReference type="ARBA" id="ARBA00022679"/>
    </source>
</evidence>
<organism evidence="4 5">
    <name type="scientific">Nocardioides lentus</name>
    <dbReference type="NCBI Taxonomy" id="338077"/>
    <lineage>
        <taxon>Bacteria</taxon>
        <taxon>Bacillati</taxon>
        <taxon>Actinomycetota</taxon>
        <taxon>Actinomycetes</taxon>
        <taxon>Propionibacteriales</taxon>
        <taxon>Nocardioidaceae</taxon>
        <taxon>Nocardioides</taxon>
    </lineage>
</organism>
<comment type="caution">
    <text evidence="4">The sequence shown here is derived from an EMBL/GenBank/DDBJ whole genome shotgun (WGS) entry which is preliminary data.</text>
</comment>
<keyword evidence="2" id="KW-0808">Transferase</keyword>
<dbReference type="GO" id="GO:0008168">
    <property type="term" value="F:methyltransferase activity"/>
    <property type="evidence" value="ECO:0007669"/>
    <property type="project" value="UniProtKB-KW"/>
</dbReference>
<dbReference type="EMBL" id="BAAAMY010000001">
    <property type="protein sequence ID" value="GAA1904060.1"/>
    <property type="molecule type" value="Genomic_DNA"/>
</dbReference>
<keyword evidence="3" id="KW-0949">S-adenosyl-L-methionine</keyword>
<evidence type="ECO:0000256" key="1">
    <source>
        <dbReference type="ARBA" id="ARBA00022603"/>
    </source>
</evidence>
<keyword evidence="1 4" id="KW-0489">Methyltransferase</keyword>